<feature type="transmembrane region" description="Helical" evidence="7">
    <location>
        <begin position="16"/>
        <end position="36"/>
    </location>
</feature>
<gene>
    <name evidence="10" type="ORF">HNR21_000375</name>
</gene>
<comment type="subcellular location">
    <subcellularLocation>
        <location evidence="1">Cell membrane</location>
        <topology evidence="1">Multi-pass membrane protein</topology>
    </subcellularLocation>
</comment>
<feature type="transmembrane region" description="Helical" evidence="7">
    <location>
        <begin position="711"/>
        <end position="739"/>
    </location>
</feature>
<protein>
    <submittedName>
        <fullName evidence="10">Putative ABC transport system permease protein</fullName>
    </submittedName>
</protein>
<comment type="similarity">
    <text evidence="6">Belongs to the ABC-4 integral membrane protein family.</text>
</comment>
<accession>A0A7W3MTA9</accession>
<dbReference type="InterPro" id="IPR050250">
    <property type="entry name" value="Macrolide_Exporter_MacB"/>
</dbReference>
<evidence type="ECO:0000259" key="8">
    <source>
        <dbReference type="Pfam" id="PF02687"/>
    </source>
</evidence>
<reference evidence="10 11" key="1">
    <citation type="submission" date="2020-08" db="EMBL/GenBank/DDBJ databases">
        <title>Sequencing the genomes of 1000 actinobacteria strains.</title>
        <authorList>
            <person name="Klenk H.-P."/>
        </authorList>
    </citation>
    <scope>NUCLEOTIDE SEQUENCE [LARGE SCALE GENOMIC DNA]</scope>
    <source>
        <strain evidence="10 11">DSM 45823</strain>
    </source>
</reference>
<comment type="caution">
    <text evidence="10">The sequence shown here is derived from an EMBL/GenBank/DDBJ whole genome shotgun (WGS) entry which is preliminary data.</text>
</comment>
<feature type="transmembrane region" description="Helical" evidence="7">
    <location>
        <begin position="343"/>
        <end position="367"/>
    </location>
</feature>
<feature type="transmembrane region" description="Helical" evidence="7">
    <location>
        <begin position="486"/>
        <end position="506"/>
    </location>
</feature>
<feature type="domain" description="ABC3 transporter permease C-terminal" evidence="8">
    <location>
        <begin position="718"/>
        <end position="831"/>
    </location>
</feature>
<evidence type="ECO:0000256" key="4">
    <source>
        <dbReference type="ARBA" id="ARBA00022989"/>
    </source>
</evidence>
<dbReference type="RefSeq" id="WP_182703770.1">
    <property type="nucleotide sequence ID" value="NZ_JACJII010000001.1"/>
</dbReference>
<name>A0A7W3MTA9_9ACTN</name>
<dbReference type="Pfam" id="PF02687">
    <property type="entry name" value="FtsX"/>
    <property type="match status" value="2"/>
</dbReference>
<dbReference type="PANTHER" id="PTHR30572:SF4">
    <property type="entry name" value="ABC TRANSPORTER PERMEASE YTRF"/>
    <property type="match status" value="1"/>
</dbReference>
<dbReference type="Proteomes" id="UP000539313">
    <property type="component" value="Unassembled WGS sequence"/>
</dbReference>
<evidence type="ECO:0000256" key="3">
    <source>
        <dbReference type="ARBA" id="ARBA00022692"/>
    </source>
</evidence>
<evidence type="ECO:0000256" key="6">
    <source>
        <dbReference type="ARBA" id="ARBA00038076"/>
    </source>
</evidence>
<feature type="transmembrane region" description="Helical" evidence="7">
    <location>
        <begin position="760"/>
        <end position="787"/>
    </location>
</feature>
<evidence type="ECO:0000313" key="10">
    <source>
        <dbReference type="EMBL" id="MBA9001493.1"/>
    </source>
</evidence>
<evidence type="ECO:0000256" key="7">
    <source>
        <dbReference type="SAM" id="Phobius"/>
    </source>
</evidence>
<evidence type="ECO:0000313" key="11">
    <source>
        <dbReference type="Proteomes" id="UP000539313"/>
    </source>
</evidence>
<evidence type="ECO:0000256" key="5">
    <source>
        <dbReference type="ARBA" id="ARBA00023136"/>
    </source>
</evidence>
<sequence>MLRISLAGLRAHKVRLLMTGLAIVLGVGFIAGTFVLTDSMQAGIDEEFAGSASRVDVGVLPRKGRERLPASTVQAVRGVPGVTGVHGLIRGDAALIGKDGKAYGDMPTVGLSVTQGELQRYDITSGRAPGAPDEVVLDEKTAARNGFGVGATVTVLDGGGARHSFTVTGLADFGIDSEVSFRGAVGFTPETAARMTGEPDPVEIDIAGSGDPRALRDAVAAAVGGGHDVLDGGALSDRLATKAGADTTIIRTVLLLFAMVAMLVSALVIYNTFAILVAQRMREMALLRCVGATRRQIFTGVLAESAVVGLVASLAGLALGVALAGGLLALIGDRSGDIPGGDLTLTPLAVAVGLGVGVVVTVLSALLPARSATRVAPVAALRTELEPGSARFRLGLPRWILTALLGAGGLGAAGLGALVLDKGPTAMFVVAGGGVLVFLAVIAVMPALVRPLSRVAGALPARLAGVPGRLAVANARRSPRRTATTTIALTIGVGLMSLFAVITAGGRATADAQLAEQFPVDFQLNGQFTTSDRAWQLVPSEVAAGLRARPEVADVVELRIHRVRNDRGATRPVGAVTPSALGGLINPRVDGGSLDDLTSGTVAVRTDNARHQGYEVGDTVTIPTRQGQTRLKVVALFADGTPLPPYVVPEQDFTRYFGPQGAEVVYLNVADGVDPDRALEVVEQVAAPYPTVKVTSATALKEQFNEAVDTMLMVVGGLLGLAVIIALFGIANTLSLSVVERTRESALLRALGVTRAQLRLMLSMEAVIMAVIGAVTGVVLGVAFGWAATESMADSAVAAVPYAQIAGLMALAAVAGLAASVLPARRAARTSVVESLTYD</sequence>
<keyword evidence="4 7" id="KW-1133">Transmembrane helix</keyword>
<keyword evidence="5 7" id="KW-0472">Membrane</keyword>
<feature type="transmembrane region" description="Helical" evidence="7">
    <location>
        <begin position="399"/>
        <end position="420"/>
    </location>
</feature>
<dbReference type="Pfam" id="PF12704">
    <property type="entry name" value="MacB_PCD"/>
    <property type="match status" value="2"/>
</dbReference>
<feature type="transmembrane region" description="Helical" evidence="7">
    <location>
        <begin position="799"/>
        <end position="822"/>
    </location>
</feature>
<dbReference type="InterPro" id="IPR003838">
    <property type="entry name" value="ABC3_permease_C"/>
</dbReference>
<dbReference type="InterPro" id="IPR025857">
    <property type="entry name" value="MacB_PCD"/>
</dbReference>
<feature type="domain" description="MacB-like periplasmic core" evidence="9">
    <location>
        <begin position="17"/>
        <end position="220"/>
    </location>
</feature>
<feature type="transmembrane region" description="Helical" evidence="7">
    <location>
        <begin position="426"/>
        <end position="449"/>
    </location>
</feature>
<evidence type="ECO:0000256" key="1">
    <source>
        <dbReference type="ARBA" id="ARBA00004651"/>
    </source>
</evidence>
<feature type="transmembrane region" description="Helical" evidence="7">
    <location>
        <begin position="253"/>
        <end position="277"/>
    </location>
</feature>
<evidence type="ECO:0000259" key="9">
    <source>
        <dbReference type="Pfam" id="PF12704"/>
    </source>
</evidence>
<keyword evidence="3 7" id="KW-0812">Transmembrane</keyword>
<proteinExistence type="inferred from homology"/>
<evidence type="ECO:0000256" key="2">
    <source>
        <dbReference type="ARBA" id="ARBA00022475"/>
    </source>
</evidence>
<organism evidence="10 11">
    <name type="scientific">Thermomonospora cellulosilytica</name>
    <dbReference type="NCBI Taxonomy" id="1411118"/>
    <lineage>
        <taxon>Bacteria</taxon>
        <taxon>Bacillati</taxon>
        <taxon>Actinomycetota</taxon>
        <taxon>Actinomycetes</taxon>
        <taxon>Streptosporangiales</taxon>
        <taxon>Thermomonosporaceae</taxon>
        <taxon>Thermomonospora</taxon>
    </lineage>
</organism>
<dbReference type="GO" id="GO:0022857">
    <property type="term" value="F:transmembrane transporter activity"/>
    <property type="evidence" value="ECO:0007669"/>
    <property type="project" value="TreeGrafter"/>
</dbReference>
<keyword evidence="2" id="KW-1003">Cell membrane</keyword>
<keyword evidence="11" id="KW-1185">Reference proteome</keyword>
<dbReference type="GO" id="GO:0005886">
    <property type="term" value="C:plasma membrane"/>
    <property type="evidence" value="ECO:0007669"/>
    <property type="project" value="UniProtKB-SubCell"/>
</dbReference>
<feature type="transmembrane region" description="Helical" evidence="7">
    <location>
        <begin position="298"/>
        <end position="331"/>
    </location>
</feature>
<dbReference type="AlphaFoldDB" id="A0A7W3MTA9"/>
<feature type="domain" description="ABC3 transporter permease C-terminal" evidence="8">
    <location>
        <begin position="256"/>
        <end position="375"/>
    </location>
</feature>
<dbReference type="EMBL" id="JACJII010000001">
    <property type="protein sequence ID" value="MBA9001493.1"/>
    <property type="molecule type" value="Genomic_DNA"/>
</dbReference>
<feature type="domain" description="MacB-like periplasmic core" evidence="9">
    <location>
        <begin position="482"/>
        <end position="684"/>
    </location>
</feature>
<dbReference type="PANTHER" id="PTHR30572">
    <property type="entry name" value="MEMBRANE COMPONENT OF TRANSPORTER-RELATED"/>
    <property type="match status" value="1"/>
</dbReference>